<dbReference type="OMA" id="NSKGHES"/>
<organism evidence="2 3">
    <name type="scientific">Pestalotiopsis fici (strain W106-1 / CGMCC3.15140)</name>
    <dbReference type="NCBI Taxonomy" id="1229662"/>
    <lineage>
        <taxon>Eukaryota</taxon>
        <taxon>Fungi</taxon>
        <taxon>Dikarya</taxon>
        <taxon>Ascomycota</taxon>
        <taxon>Pezizomycotina</taxon>
        <taxon>Sordariomycetes</taxon>
        <taxon>Xylariomycetidae</taxon>
        <taxon>Amphisphaeriales</taxon>
        <taxon>Sporocadaceae</taxon>
        <taxon>Pestalotiopsis</taxon>
    </lineage>
</organism>
<accession>W3WWC7</accession>
<proteinExistence type="predicted"/>
<dbReference type="AlphaFoldDB" id="W3WWC7"/>
<dbReference type="EMBL" id="KI912115">
    <property type="protein sequence ID" value="ETS78109.1"/>
    <property type="molecule type" value="Genomic_DNA"/>
</dbReference>
<evidence type="ECO:0000313" key="2">
    <source>
        <dbReference type="EMBL" id="ETS78109.1"/>
    </source>
</evidence>
<dbReference type="OrthoDB" id="58416at2759"/>
<keyword evidence="3" id="KW-1185">Reference proteome</keyword>
<dbReference type="eggNOG" id="ENOG502SKMW">
    <property type="taxonomic scope" value="Eukaryota"/>
</dbReference>
<evidence type="ECO:0000313" key="3">
    <source>
        <dbReference type="Proteomes" id="UP000030651"/>
    </source>
</evidence>
<name>W3WWC7_PESFW</name>
<sequence>MSVTSTSTQRSTPSRSGTVSSDRSTSSKASSVAGPDSTPSAAAKRQAEAVRGTWADQPFSLLKSPSVAHDARHPAVFVANDMTHQHNAALRGLNAIYLQAPHLQDLQDITDLLFLVQCWGLWVQYYDNLRRNSIFPQFEEALQKPGFLLARIQEETDFIPSLDRLLHYVQETHAQVETYDAGIFQGLINDVGVPFRSHLADTISILLEIPWLCDQMNSPEAKFKAGRISQIYRKIDKEASGAMDMHIVPPMLMRMRDTTSAGGRNWPGVSLIALHTIDKTLSRTHAGAWRFLPCDVWGKPRELPFLGQDVGKSKKVTIKIVRVESEVPSRSPTQGHEQEQAMI</sequence>
<reference evidence="3" key="1">
    <citation type="journal article" date="2015" name="BMC Genomics">
        <title>Genomic and transcriptomic analysis of the endophytic fungus Pestalotiopsis fici reveals its lifestyle and high potential for synthesis of natural products.</title>
        <authorList>
            <person name="Wang X."/>
            <person name="Zhang X."/>
            <person name="Liu L."/>
            <person name="Xiang M."/>
            <person name="Wang W."/>
            <person name="Sun X."/>
            <person name="Che Y."/>
            <person name="Guo L."/>
            <person name="Liu G."/>
            <person name="Guo L."/>
            <person name="Wang C."/>
            <person name="Yin W.B."/>
            <person name="Stadler M."/>
            <person name="Zhang X."/>
            <person name="Liu X."/>
        </authorList>
    </citation>
    <scope>NUCLEOTIDE SEQUENCE [LARGE SCALE GENOMIC DNA]</scope>
    <source>
        <strain evidence="3">W106-1 / CGMCC3.15140</strain>
    </source>
</reference>
<evidence type="ECO:0000256" key="1">
    <source>
        <dbReference type="SAM" id="MobiDB-lite"/>
    </source>
</evidence>
<feature type="compositionally biased region" description="Low complexity" evidence="1">
    <location>
        <begin position="1"/>
        <end position="34"/>
    </location>
</feature>
<dbReference type="GeneID" id="19275184"/>
<dbReference type="InParanoid" id="W3WWC7"/>
<dbReference type="HOGENOM" id="CLU_066708_0_1_1"/>
<feature type="region of interest" description="Disordered" evidence="1">
    <location>
        <begin position="1"/>
        <end position="49"/>
    </location>
</feature>
<dbReference type="Proteomes" id="UP000030651">
    <property type="component" value="Unassembled WGS sequence"/>
</dbReference>
<protein>
    <submittedName>
        <fullName evidence="2">Uncharacterized protein</fullName>
    </submittedName>
</protein>
<dbReference type="KEGG" id="pfy:PFICI_10171"/>
<gene>
    <name evidence="2" type="ORF">PFICI_10171</name>
</gene>
<dbReference type="RefSeq" id="XP_007836943.1">
    <property type="nucleotide sequence ID" value="XM_007838752.1"/>
</dbReference>